<dbReference type="EMBL" id="CP048209">
    <property type="protein sequence ID" value="QHT59578.1"/>
    <property type="molecule type" value="Genomic_DNA"/>
</dbReference>
<evidence type="ECO:0000313" key="6">
    <source>
        <dbReference type="Proteomes" id="UP000476064"/>
    </source>
</evidence>
<evidence type="ECO:0000256" key="3">
    <source>
        <dbReference type="ARBA" id="ARBA00023163"/>
    </source>
</evidence>
<evidence type="ECO:0000313" key="5">
    <source>
        <dbReference type="EMBL" id="QHT59578.1"/>
    </source>
</evidence>
<dbReference type="SMART" id="SM01134">
    <property type="entry name" value="DeoRC"/>
    <property type="match status" value="1"/>
</dbReference>
<dbReference type="SUPFAM" id="SSF46785">
    <property type="entry name" value="Winged helix' DNA-binding domain"/>
    <property type="match status" value="1"/>
</dbReference>
<dbReference type="Pfam" id="PF08220">
    <property type="entry name" value="HTH_DeoR"/>
    <property type="match status" value="1"/>
</dbReference>
<name>A0A6C0FR21_9BACL</name>
<keyword evidence="2" id="KW-0238">DNA-binding</keyword>
<dbReference type="GO" id="GO:0003700">
    <property type="term" value="F:DNA-binding transcription factor activity"/>
    <property type="evidence" value="ECO:0007669"/>
    <property type="project" value="InterPro"/>
</dbReference>
<dbReference type="Pfam" id="PF00455">
    <property type="entry name" value="DeoRC"/>
    <property type="match status" value="1"/>
</dbReference>
<dbReference type="InterPro" id="IPR036390">
    <property type="entry name" value="WH_DNA-bd_sf"/>
</dbReference>
<dbReference type="PROSITE" id="PS51000">
    <property type="entry name" value="HTH_DEOR_2"/>
    <property type="match status" value="1"/>
</dbReference>
<protein>
    <submittedName>
        <fullName evidence="5">DeoR/GlpR transcriptional regulator</fullName>
    </submittedName>
</protein>
<dbReference type="InterPro" id="IPR014036">
    <property type="entry name" value="DeoR-like_C"/>
</dbReference>
<organism evidence="5 6">
    <name type="scientific">Paenibacillus lycopersici</name>
    <dbReference type="NCBI Taxonomy" id="2704462"/>
    <lineage>
        <taxon>Bacteria</taxon>
        <taxon>Bacillati</taxon>
        <taxon>Bacillota</taxon>
        <taxon>Bacilli</taxon>
        <taxon>Bacillales</taxon>
        <taxon>Paenibacillaceae</taxon>
        <taxon>Paenibacillus</taxon>
    </lineage>
</organism>
<dbReference type="RefSeq" id="WP_162355644.1">
    <property type="nucleotide sequence ID" value="NZ_CP048209.1"/>
</dbReference>
<keyword evidence="3" id="KW-0804">Transcription</keyword>
<dbReference type="PANTHER" id="PTHR30363:SF44">
    <property type="entry name" value="AGA OPERON TRANSCRIPTIONAL REPRESSOR-RELATED"/>
    <property type="match status" value="1"/>
</dbReference>
<dbReference type="GO" id="GO:0003677">
    <property type="term" value="F:DNA binding"/>
    <property type="evidence" value="ECO:0007669"/>
    <property type="project" value="UniProtKB-KW"/>
</dbReference>
<dbReference type="KEGG" id="plyc:GXP70_06165"/>
<evidence type="ECO:0000256" key="2">
    <source>
        <dbReference type="ARBA" id="ARBA00023125"/>
    </source>
</evidence>
<gene>
    <name evidence="5" type="ORF">GXP70_06165</name>
</gene>
<dbReference type="InterPro" id="IPR036388">
    <property type="entry name" value="WH-like_DNA-bd_sf"/>
</dbReference>
<reference evidence="5 6" key="1">
    <citation type="submission" date="2020-01" db="EMBL/GenBank/DDBJ databases">
        <title>Paenibacillus sp. nov., isolated from tomato rhizosphere.</title>
        <authorList>
            <person name="Weon H.-Y."/>
            <person name="Lee S.A."/>
        </authorList>
    </citation>
    <scope>NUCLEOTIDE SEQUENCE [LARGE SCALE GENOMIC DNA]</scope>
    <source>
        <strain evidence="5 6">12200R-189</strain>
    </source>
</reference>
<proteinExistence type="predicted"/>
<feature type="domain" description="HTH deoR-type" evidence="4">
    <location>
        <begin position="3"/>
        <end position="58"/>
    </location>
</feature>
<dbReference type="InterPro" id="IPR018356">
    <property type="entry name" value="Tscrpt_reg_HTH_DeoR_CS"/>
</dbReference>
<accession>A0A6C0FR21</accession>
<dbReference type="Gene3D" id="1.10.10.10">
    <property type="entry name" value="Winged helix-like DNA-binding domain superfamily/Winged helix DNA-binding domain"/>
    <property type="match status" value="1"/>
</dbReference>
<dbReference type="SMART" id="SM00420">
    <property type="entry name" value="HTH_DEOR"/>
    <property type="match status" value="1"/>
</dbReference>
<dbReference type="PRINTS" id="PR00037">
    <property type="entry name" value="HTHLACR"/>
</dbReference>
<dbReference type="Proteomes" id="UP000476064">
    <property type="component" value="Chromosome"/>
</dbReference>
<dbReference type="AlphaFoldDB" id="A0A6C0FR21"/>
<dbReference type="InterPro" id="IPR050313">
    <property type="entry name" value="Carb_Metab_HTH_regulators"/>
</dbReference>
<keyword evidence="1" id="KW-0805">Transcription regulation</keyword>
<dbReference type="PROSITE" id="PS00894">
    <property type="entry name" value="HTH_DEOR_1"/>
    <property type="match status" value="1"/>
</dbReference>
<dbReference type="PANTHER" id="PTHR30363">
    <property type="entry name" value="HTH-TYPE TRANSCRIPTIONAL REGULATOR SRLR-RELATED"/>
    <property type="match status" value="1"/>
</dbReference>
<dbReference type="InterPro" id="IPR001034">
    <property type="entry name" value="DeoR_HTH"/>
</dbReference>
<dbReference type="InterPro" id="IPR037171">
    <property type="entry name" value="NagB/RpiA_transferase-like"/>
</dbReference>
<evidence type="ECO:0000256" key="1">
    <source>
        <dbReference type="ARBA" id="ARBA00023015"/>
    </source>
</evidence>
<evidence type="ECO:0000259" key="4">
    <source>
        <dbReference type="PROSITE" id="PS51000"/>
    </source>
</evidence>
<dbReference type="SUPFAM" id="SSF100950">
    <property type="entry name" value="NagB/RpiA/CoA transferase-like"/>
    <property type="match status" value="1"/>
</dbReference>
<keyword evidence="6" id="KW-1185">Reference proteome</keyword>
<dbReference type="Gene3D" id="3.40.50.1360">
    <property type="match status" value="1"/>
</dbReference>
<sequence length="266" mass="28727">MRLNDRQQQLLVMLERSGEVKVAALKETFGVTEMTIRRDLEKLELAGYVKRTFGGAIPASKDVAIGERTGVMTEEKQAIGRAAAALVRENDSIFIDGGTTTLYVARHLKPGMNVTVVTNALNIAMELLEKRIATVVTGGMALEATSTLVGPGTVEAIGKMAFDRVFLGATGLTAKHGFSNSNMHEAEIKRMAIAKASEVNVVIDHTKFGAKELFSFADIADVHRIIASRLPDGELQTACQESGTALLIADKMFESNKFIDTGIENQ</sequence>